<reference evidence="2 3" key="2">
    <citation type="submission" date="2018-11" db="EMBL/GenBank/DDBJ databases">
        <authorList>
            <consortium name="Pathogen Informatics"/>
        </authorList>
    </citation>
    <scope>NUCLEOTIDE SEQUENCE [LARGE SCALE GENOMIC DNA]</scope>
</reference>
<feature type="compositionally biased region" description="Basic and acidic residues" evidence="1">
    <location>
        <begin position="29"/>
        <end position="44"/>
    </location>
</feature>
<dbReference type="EMBL" id="UYYF01004740">
    <property type="protein sequence ID" value="VDN06756.1"/>
    <property type="molecule type" value="Genomic_DNA"/>
</dbReference>
<evidence type="ECO:0000313" key="4">
    <source>
        <dbReference type="WBParaSite" id="TCLT_0000915401-mRNA-1"/>
    </source>
</evidence>
<protein>
    <submittedName>
        <fullName evidence="4">Bestrophin homolog</fullName>
    </submittedName>
</protein>
<dbReference type="AlphaFoldDB" id="A0A0N5D7U1"/>
<feature type="region of interest" description="Disordered" evidence="1">
    <location>
        <begin position="1"/>
        <end position="44"/>
    </location>
</feature>
<sequence length="204" mass="23493">MSEQKVAENISFGAEYNTEKSPSTQNDNSDCHHYIDKRQKHSTDVNDANTVIKDPSTAVISYYKWKENRESMGRSDKNTKDTVIIRAEKNAIAKPMARNLSAPNMRPLTSGAISEMVVVPNVKQALIRTELTRDEEEHEDDFDAFEEIECQPDWVTSSLRLGSTRRKMSKKGLAMQRIQKEIELEKQRQLEMAKKRQRNYVTPT</sequence>
<accession>A0A0N5D7U1</accession>
<dbReference type="Proteomes" id="UP000276776">
    <property type="component" value="Unassembled WGS sequence"/>
</dbReference>
<dbReference type="WBParaSite" id="TCLT_0000915401-mRNA-1">
    <property type="protein sequence ID" value="TCLT_0000915401-mRNA-1"/>
    <property type="gene ID" value="TCLT_0000915401"/>
</dbReference>
<gene>
    <name evidence="2" type="ORF">TCLT_LOCUS9143</name>
</gene>
<keyword evidence="3" id="KW-1185">Reference proteome</keyword>
<proteinExistence type="predicted"/>
<evidence type="ECO:0000256" key="1">
    <source>
        <dbReference type="SAM" id="MobiDB-lite"/>
    </source>
</evidence>
<name>A0A0N5D7U1_THECL</name>
<evidence type="ECO:0000313" key="2">
    <source>
        <dbReference type="EMBL" id="VDN06756.1"/>
    </source>
</evidence>
<dbReference type="OrthoDB" id="5869838at2759"/>
<feature type="compositionally biased region" description="Polar residues" evidence="1">
    <location>
        <begin position="19"/>
        <end position="28"/>
    </location>
</feature>
<evidence type="ECO:0000313" key="3">
    <source>
        <dbReference type="Proteomes" id="UP000276776"/>
    </source>
</evidence>
<reference evidence="4" key="1">
    <citation type="submission" date="2017-02" db="UniProtKB">
        <authorList>
            <consortium name="WormBaseParasite"/>
        </authorList>
    </citation>
    <scope>IDENTIFICATION</scope>
</reference>
<organism evidence="4">
    <name type="scientific">Thelazia callipaeda</name>
    <name type="common">Oriental eyeworm</name>
    <name type="synonym">Parasitic nematode</name>
    <dbReference type="NCBI Taxonomy" id="103827"/>
    <lineage>
        <taxon>Eukaryota</taxon>
        <taxon>Metazoa</taxon>
        <taxon>Ecdysozoa</taxon>
        <taxon>Nematoda</taxon>
        <taxon>Chromadorea</taxon>
        <taxon>Rhabditida</taxon>
        <taxon>Spirurina</taxon>
        <taxon>Spiruromorpha</taxon>
        <taxon>Thelazioidea</taxon>
        <taxon>Thelaziidae</taxon>
        <taxon>Thelazia</taxon>
    </lineage>
</organism>